<reference evidence="1" key="1">
    <citation type="submission" date="2022-12" db="EMBL/GenBank/DDBJ databases">
        <title>Gycomyces niveus sp.nov.,a novel actinomycete isolated from soil in Shouguan.</title>
        <authorList>
            <person name="Yang X."/>
        </authorList>
    </citation>
    <scope>NUCLEOTIDE SEQUENCE</scope>
    <source>
        <strain evidence="1">NEAU-A15</strain>
    </source>
</reference>
<gene>
    <name evidence="1" type="ORF">O1R50_00795</name>
</gene>
<comment type="caution">
    <text evidence="1">The sequence shown here is derived from an EMBL/GenBank/DDBJ whole genome shotgun (WGS) entry which is preliminary data.</text>
</comment>
<sequence>MNEFWVYASSPVAPDSLQVCANGNRADLVLIVSGLNTGIDHATWGDEWRSRPPEWRAWLKDCAAHVFANGSLLKERQTGTRARKARCCDG</sequence>
<dbReference type="EMBL" id="JAPZVP010000001">
    <property type="protein sequence ID" value="MDA1358143.1"/>
    <property type="molecule type" value="Genomic_DNA"/>
</dbReference>
<organism evidence="1 2">
    <name type="scientific">Glycomyces luteolus</name>
    <dbReference type="NCBI Taxonomy" id="2670330"/>
    <lineage>
        <taxon>Bacteria</taxon>
        <taxon>Bacillati</taxon>
        <taxon>Actinomycetota</taxon>
        <taxon>Actinomycetes</taxon>
        <taxon>Glycomycetales</taxon>
        <taxon>Glycomycetaceae</taxon>
        <taxon>Glycomyces</taxon>
    </lineage>
</organism>
<evidence type="ECO:0000313" key="1">
    <source>
        <dbReference type="EMBL" id="MDA1358143.1"/>
    </source>
</evidence>
<accession>A0A9X3P3R5</accession>
<dbReference type="RefSeq" id="WP_270107918.1">
    <property type="nucleotide sequence ID" value="NZ_JAPZVP010000001.1"/>
</dbReference>
<dbReference type="Proteomes" id="UP001146067">
    <property type="component" value="Unassembled WGS sequence"/>
</dbReference>
<evidence type="ECO:0000313" key="2">
    <source>
        <dbReference type="Proteomes" id="UP001146067"/>
    </source>
</evidence>
<protein>
    <submittedName>
        <fullName evidence="1">Uncharacterized protein</fullName>
    </submittedName>
</protein>
<keyword evidence="2" id="KW-1185">Reference proteome</keyword>
<dbReference type="AlphaFoldDB" id="A0A9X3P3R5"/>
<proteinExistence type="predicted"/>
<name>A0A9X3P3R5_9ACTN</name>